<accession>A0A076P571</accession>
<organism evidence="1 2">
    <name type="scientific">Flavobacterium psychrophilum</name>
    <dbReference type="NCBI Taxonomy" id="96345"/>
    <lineage>
        <taxon>Bacteria</taxon>
        <taxon>Pseudomonadati</taxon>
        <taxon>Bacteroidota</taxon>
        <taxon>Flavobacteriia</taxon>
        <taxon>Flavobacteriales</taxon>
        <taxon>Flavobacteriaceae</taxon>
        <taxon>Flavobacterium</taxon>
    </lineage>
</organism>
<name>A0A076P571_FLAPS</name>
<evidence type="ECO:0000313" key="1">
    <source>
        <dbReference type="EMBL" id="QRE03566.1"/>
    </source>
</evidence>
<gene>
    <name evidence="1" type="ORF">H0H26_11850</name>
</gene>
<dbReference type="KEGG" id="fpk:IA06_06940"/>
<dbReference type="KEGG" id="fpv:IA03_06990"/>
<dbReference type="RefSeq" id="WP_011963572.1">
    <property type="nucleotide sequence ID" value="NZ_CBCRUL010000011.1"/>
</dbReference>
<dbReference type="GeneID" id="66552913"/>
<dbReference type="Proteomes" id="UP000596329">
    <property type="component" value="Chromosome"/>
</dbReference>
<dbReference type="KEGG" id="fpq:IB65_06890"/>
<reference evidence="1 2" key="1">
    <citation type="submission" date="2020-07" db="EMBL/GenBank/DDBJ databases">
        <title>Genomic characterization of Flavobacterium psychrophilum strains.</title>
        <authorList>
            <person name="Castillo D."/>
            <person name="Jorgensen J."/>
            <person name="Middelboe M."/>
        </authorList>
    </citation>
    <scope>NUCLEOTIDE SEQUENCE [LARGE SCALE GENOMIC DNA]</scope>
    <source>
        <strain evidence="1 2">FPS-R7</strain>
    </source>
</reference>
<dbReference type="KEGG" id="fpc:FPSM_01922"/>
<protein>
    <submittedName>
        <fullName evidence="1">Uncharacterized protein</fullName>
    </submittedName>
</protein>
<dbReference type="AlphaFoldDB" id="A0A076P571"/>
<dbReference type="EMBL" id="CP059075">
    <property type="protein sequence ID" value="QRE03566.1"/>
    <property type="molecule type" value="Genomic_DNA"/>
</dbReference>
<proteinExistence type="predicted"/>
<sequence length="149" mass="17481">MEFNKIEILLEKYFQGETSIADENDLRSYFLSQEIAPHLQRYKAMFGYFTQTKKQEFAQETLQIAKKRKVMWRSVAASIVFLFGLATFFMINTNKPVNKQHELGTYENPEIAFKETQKALALLSSNVNLGIESVRYVQEYETTKKRVFK</sequence>
<evidence type="ECO:0000313" key="2">
    <source>
        <dbReference type="Proteomes" id="UP000596329"/>
    </source>
</evidence>
<dbReference type="OMA" id="EQYAPMF"/>
<dbReference type="KEGG" id="fpw:IA04_06895"/>